<dbReference type="GO" id="GO:0005886">
    <property type="term" value="C:plasma membrane"/>
    <property type="evidence" value="ECO:0007669"/>
    <property type="project" value="TreeGrafter"/>
</dbReference>
<evidence type="ECO:0000313" key="3">
    <source>
        <dbReference type="EMBL" id="MEN7549983.1"/>
    </source>
</evidence>
<evidence type="ECO:0000259" key="2">
    <source>
        <dbReference type="Pfam" id="PF02698"/>
    </source>
</evidence>
<evidence type="ECO:0000256" key="1">
    <source>
        <dbReference type="SAM" id="Phobius"/>
    </source>
</evidence>
<keyword evidence="1" id="KW-1133">Transmembrane helix</keyword>
<dbReference type="InterPro" id="IPR051599">
    <property type="entry name" value="Cell_Envelope_Assoc"/>
</dbReference>
<dbReference type="InterPro" id="IPR014729">
    <property type="entry name" value="Rossmann-like_a/b/a_fold"/>
</dbReference>
<protein>
    <submittedName>
        <fullName evidence="3">YdcF family protein</fullName>
    </submittedName>
</protein>
<keyword evidence="4" id="KW-1185">Reference proteome</keyword>
<dbReference type="InterPro" id="IPR003848">
    <property type="entry name" value="DUF218"/>
</dbReference>
<proteinExistence type="predicted"/>
<dbReference type="Pfam" id="PF02698">
    <property type="entry name" value="DUF218"/>
    <property type="match status" value="1"/>
</dbReference>
<dbReference type="RefSeq" id="WP_346822762.1">
    <property type="nucleotide sequence ID" value="NZ_JBDKWZ010000011.1"/>
</dbReference>
<keyword evidence="1" id="KW-0812">Transmembrane</keyword>
<evidence type="ECO:0000313" key="4">
    <source>
        <dbReference type="Proteomes" id="UP001403385"/>
    </source>
</evidence>
<dbReference type="Gene3D" id="3.40.50.620">
    <property type="entry name" value="HUPs"/>
    <property type="match status" value="1"/>
</dbReference>
<organism evidence="3 4">
    <name type="scientific">Rapidithrix thailandica</name>
    <dbReference type="NCBI Taxonomy" id="413964"/>
    <lineage>
        <taxon>Bacteria</taxon>
        <taxon>Pseudomonadati</taxon>
        <taxon>Bacteroidota</taxon>
        <taxon>Cytophagia</taxon>
        <taxon>Cytophagales</taxon>
        <taxon>Flammeovirgaceae</taxon>
        <taxon>Rapidithrix</taxon>
    </lineage>
</organism>
<accession>A0AAW9S7Y6</accession>
<dbReference type="Proteomes" id="UP001403385">
    <property type="component" value="Unassembled WGS sequence"/>
</dbReference>
<reference evidence="3 4" key="1">
    <citation type="submission" date="2024-04" db="EMBL/GenBank/DDBJ databases">
        <title>Novel genus in family Flammeovirgaceae.</title>
        <authorList>
            <person name="Nguyen T.H."/>
            <person name="Vuong T.Q."/>
            <person name="Le H."/>
            <person name="Kim S.-G."/>
        </authorList>
    </citation>
    <scope>NUCLEOTIDE SEQUENCE [LARGE SCALE GENOMIC DNA]</scope>
    <source>
        <strain evidence="3 4">JCM 23209</strain>
    </source>
</reference>
<name>A0AAW9S7Y6_9BACT</name>
<sequence length="262" mass="29562">MLYFLSKTLDFVLLPFSWAIIFLLLALFTKKAFRRKLFIGLSLLVLILGGNAPLVNRMMLVWEVPPTPISSLEGPYDFGLILTGVTNNYKGPGDRLHFRRNADRVLHAALLYRKGIVKKLLITGGYKPVFGKQLDEAASIKHFLIDWGIPEKDIVLESESRNTYESAVKTKALLDRQYPETGPSIIITSGFHMRRSIACFEQAGMEVLPFSAGFYTSDPDYPEERPVDPFMSLIPEAGAFQTFSILCREIMGYGIYKLLGRI</sequence>
<feature type="transmembrane region" description="Helical" evidence="1">
    <location>
        <begin position="12"/>
        <end position="29"/>
    </location>
</feature>
<dbReference type="CDD" id="cd06259">
    <property type="entry name" value="YdcF-like"/>
    <property type="match status" value="1"/>
</dbReference>
<dbReference type="AlphaFoldDB" id="A0AAW9S7Y6"/>
<dbReference type="GO" id="GO:0000270">
    <property type="term" value="P:peptidoglycan metabolic process"/>
    <property type="evidence" value="ECO:0007669"/>
    <property type="project" value="TreeGrafter"/>
</dbReference>
<feature type="transmembrane region" description="Helical" evidence="1">
    <location>
        <begin position="41"/>
        <end position="62"/>
    </location>
</feature>
<feature type="domain" description="DUF218" evidence="2">
    <location>
        <begin position="96"/>
        <end position="252"/>
    </location>
</feature>
<comment type="caution">
    <text evidence="3">The sequence shown here is derived from an EMBL/GenBank/DDBJ whole genome shotgun (WGS) entry which is preliminary data.</text>
</comment>
<gene>
    <name evidence="3" type="ORF">AAG747_18805</name>
</gene>
<keyword evidence="1" id="KW-0472">Membrane</keyword>
<dbReference type="PANTHER" id="PTHR30336">
    <property type="entry name" value="INNER MEMBRANE PROTEIN, PROBABLE PERMEASE"/>
    <property type="match status" value="1"/>
</dbReference>
<dbReference type="PANTHER" id="PTHR30336:SF4">
    <property type="entry name" value="ENVELOPE BIOGENESIS FACTOR ELYC"/>
    <property type="match status" value="1"/>
</dbReference>
<dbReference type="EMBL" id="JBDKWZ010000011">
    <property type="protein sequence ID" value="MEN7549983.1"/>
    <property type="molecule type" value="Genomic_DNA"/>
</dbReference>
<dbReference type="GO" id="GO:0043164">
    <property type="term" value="P:Gram-negative-bacterium-type cell wall biogenesis"/>
    <property type="evidence" value="ECO:0007669"/>
    <property type="project" value="TreeGrafter"/>
</dbReference>